<dbReference type="Gene3D" id="1.10.260.40">
    <property type="entry name" value="lambda repressor-like DNA-binding domains"/>
    <property type="match status" value="1"/>
</dbReference>
<evidence type="ECO:0000313" key="3">
    <source>
        <dbReference type="Proteomes" id="UP000000644"/>
    </source>
</evidence>
<sequence length="226" mass="24816">MTTATTEPRQLKPEELSTLVKAFREARQWSQEQLAEIAGLSTRTVQRVEEGQSSSLDTRRALAGAFGFDDIDAFNKPYVIPTNEQMAAEKARFEKERVTLKAVPLESGKQLGKLVEGTSANMFSEAAGMPQATEQRFAQLTDFCREYSDCSDLYSATDKLDVYAGLDDMVADLAKDGFTLVGATREVMMKTPGSESGIRVNIVYVVAFPKGQEAENLAVPRAVHFG</sequence>
<dbReference type="Proteomes" id="UP000000644">
    <property type="component" value="Plasmid pPNAP07"/>
</dbReference>
<dbReference type="Pfam" id="PF01381">
    <property type="entry name" value="HTH_3"/>
    <property type="match status" value="1"/>
</dbReference>
<gene>
    <name evidence="2" type="ordered locus">Pnap_4993</name>
</gene>
<evidence type="ECO:0000259" key="1">
    <source>
        <dbReference type="PROSITE" id="PS50943"/>
    </source>
</evidence>
<dbReference type="RefSeq" id="WP_011798607.1">
    <property type="nucleotide sequence ID" value="NC_008763.1"/>
</dbReference>
<protein>
    <recommendedName>
        <fullName evidence="1">HTH cro/C1-type domain-containing protein</fullName>
    </recommendedName>
</protein>
<accession>A1VX63</accession>
<geneLocation type="plasmid" evidence="2 3">
    <name>pPNAP07</name>
</geneLocation>
<dbReference type="KEGG" id="pna:Pnap_4993"/>
<dbReference type="InterPro" id="IPR001387">
    <property type="entry name" value="Cro/C1-type_HTH"/>
</dbReference>
<dbReference type="GO" id="GO:0003677">
    <property type="term" value="F:DNA binding"/>
    <property type="evidence" value="ECO:0007669"/>
    <property type="project" value="InterPro"/>
</dbReference>
<organism evidence="2 3">
    <name type="scientific">Polaromonas naphthalenivorans (strain CJ2)</name>
    <dbReference type="NCBI Taxonomy" id="365044"/>
    <lineage>
        <taxon>Bacteria</taxon>
        <taxon>Pseudomonadati</taxon>
        <taxon>Pseudomonadota</taxon>
        <taxon>Betaproteobacteria</taxon>
        <taxon>Burkholderiales</taxon>
        <taxon>Comamonadaceae</taxon>
        <taxon>Polaromonas</taxon>
    </lineage>
</organism>
<dbReference type="SUPFAM" id="SSF47413">
    <property type="entry name" value="lambda repressor-like DNA-binding domains"/>
    <property type="match status" value="1"/>
</dbReference>
<dbReference type="SMART" id="SM00530">
    <property type="entry name" value="HTH_XRE"/>
    <property type="match status" value="1"/>
</dbReference>
<reference evidence="3" key="1">
    <citation type="journal article" date="2009" name="Environ. Microbiol.">
        <title>The genome of Polaromonas naphthalenivorans strain CJ2, isolated from coal tar-contaminated sediment, reveals physiological and metabolic versatility and evolution through extensive horizontal gene transfer.</title>
        <authorList>
            <person name="Yagi J.M."/>
            <person name="Sims D."/>
            <person name="Brettin T."/>
            <person name="Bruce D."/>
            <person name="Madsen E.L."/>
        </authorList>
    </citation>
    <scope>NUCLEOTIDE SEQUENCE [LARGE SCALE GENOMIC DNA]</scope>
    <source>
        <strain evidence="3">CJ2</strain>
        <plasmid evidence="3">Plasmid pPNAP07</plasmid>
    </source>
</reference>
<dbReference type="PROSITE" id="PS50943">
    <property type="entry name" value="HTH_CROC1"/>
    <property type="match status" value="1"/>
</dbReference>
<dbReference type="InterPro" id="IPR010982">
    <property type="entry name" value="Lambda_DNA-bd_dom_sf"/>
</dbReference>
<evidence type="ECO:0000313" key="2">
    <source>
        <dbReference type="EMBL" id="ABM40241.1"/>
    </source>
</evidence>
<keyword evidence="3" id="KW-1185">Reference proteome</keyword>
<proteinExistence type="predicted"/>
<dbReference type="CDD" id="cd00093">
    <property type="entry name" value="HTH_XRE"/>
    <property type="match status" value="1"/>
</dbReference>
<name>A1VX63_POLNA</name>
<keyword evidence="2" id="KW-0614">Plasmid</keyword>
<feature type="domain" description="HTH cro/C1-type" evidence="1">
    <location>
        <begin position="20"/>
        <end position="74"/>
    </location>
</feature>
<dbReference type="EMBL" id="CP000536">
    <property type="protein sequence ID" value="ABM40241.1"/>
    <property type="molecule type" value="Genomic_DNA"/>
</dbReference>
<dbReference type="AlphaFoldDB" id="A1VX63"/>